<dbReference type="AlphaFoldDB" id="A0A1I7CNZ3"/>
<keyword evidence="2" id="KW-1185">Reference proteome</keyword>
<organism evidence="1 2">
    <name type="scientific">Geodermatophilus amargosae</name>
    <dbReference type="NCBI Taxonomy" id="1296565"/>
    <lineage>
        <taxon>Bacteria</taxon>
        <taxon>Bacillati</taxon>
        <taxon>Actinomycetota</taxon>
        <taxon>Actinomycetes</taxon>
        <taxon>Geodermatophilales</taxon>
        <taxon>Geodermatophilaceae</taxon>
        <taxon>Geodermatophilus</taxon>
    </lineage>
</organism>
<dbReference type="EMBL" id="FPBA01000024">
    <property type="protein sequence ID" value="SFU01186.1"/>
    <property type="molecule type" value="Genomic_DNA"/>
</dbReference>
<reference evidence="2" key="1">
    <citation type="submission" date="2016-10" db="EMBL/GenBank/DDBJ databases">
        <authorList>
            <person name="Varghese N."/>
            <person name="Submissions S."/>
        </authorList>
    </citation>
    <scope>NUCLEOTIDE SEQUENCE [LARGE SCALE GENOMIC DNA]</scope>
    <source>
        <strain evidence="2">DSM 46136</strain>
    </source>
</reference>
<accession>A0A1I7CNZ3</accession>
<proteinExistence type="predicted"/>
<dbReference type="Proteomes" id="UP000199546">
    <property type="component" value="Unassembled WGS sequence"/>
</dbReference>
<protein>
    <submittedName>
        <fullName evidence="1">Uncharacterized protein</fullName>
    </submittedName>
</protein>
<dbReference type="RefSeq" id="WP_175551759.1">
    <property type="nucleotide sequence ID" value="NZ_FPBA01000024.1"/>
</dbReference>
<name>A0A1I7CNZ3_9ACTN</name>
<gene>
    <name evidence="1" type="ORF">SAMN05660657_04713</name>
</gene>
<sequence length="50" mass="5527">MPNNYVPVEDLVVSAGEDGRVIRFQLDDDRRVSTIHNGERDAALLAEGCL</sequence>
<evidence type="ECO:0000313" key="2">
    <source>
        <dbReference type="Proteomes" id="UP000199546"/>
    </source>
</evidence>
<evidence type="ECO:0000313" key="1">
    <source>
        <dbReference type="EMBL" id="SFU01186.1"/>
    </source>
</evidence>